<sequence length="149" mass="16469">MRLVVGGSGHLEYRDLVSFELAKLHRHCRVTVLIHGGLGGVCAAAEDWARRAGVHVVRYPPNWVRYGKTAEAVRNRFMLEDARPDLVTAFPGGPHTLDLVRCALRARLAVYEVPERDVPAQTILDSADGPPGRDHPNGLRSQRAIVLHI</sequence>
<name>A0AAJ1U3U7_9HYPH</name>
<comment type="caution">
    <text evidence="2">The sequence shown here is derived from an EMBL/GenBank/DDBJ whole genome shotgun (WGS) entry which is preliminary data.</text>
</comment>
<organism evidence="2 3">
    <name type="scientific">Methylobacterium brachiatum</name>
    <dbReference type="NCBI Taxonomy" id="269660"/>
    <lineage>
        <taxon>Bacteria</taxon>
        <taxon>Pseudomonadati</taxon>
        <taxon>Pseudomonadota</taxon>
        <taxon>Alphaproteobacteria</taxon>
        <taxon>Hyphomicrobiales</taxon>
        <taxon>Methylobacteriaceae</taxon>
        <taxon>Methylobacterium</taxon>
    </lineage>
</organism>
<evidence type="ECO:0000259" key="1">
    <source>
        <dbReference type="Pfam" id="PF10686"/>
    </source>
</evidence>
<dbReference type="EMBL" id="JAUSWL010000031">
    <property type="protein sequence ID" value="MDQ0547593.1"/>
    <property type="molecule type" value="Genomic_DNA"/>
</dbReference>
<proteinExistence type="predicted"/>
<protein>
    <recommendedName>
        <fullName evidence="1">YspA cpYpsA-related SLOG domain-containing protein</fullName>
    </recommendedName>
</protein>
<dbReference type="RefSeq" id="WP_230368545.1">
    <property type="nucleotide sequence ID" value="NZ_JAJALK010000034.1"/>
</dbReference>
<dbReference type="InterPro" id="IPR019627">
    <property type="entry name" value="YAcAr"/>
</dbReference>
<dbReference type="Proteomes" id="UP001223420">
    <property type="component" value="Unassembled WGS sequence"/>
</dbReference>
<feature type="domain" description="YspA cpYpsA-related SLOG" evidence="1">
    <location>
        <begin position="1"/>
        <end position="66"/>
    </location>
</feature>
<gene>
    <name evidence="2" type="ORF">QO001_006552</name>
</gene>
<reference evidence="2" key="1">
    <citation type="submission" date="2023-07" db="EMBL/GenBank/DDBJ databases">
        <title>Genomic Encyclopedia of Type Strains, Phase IV (KMG-IV): sequencing the most valuable type-strain genomes for metagenomic binning, comparative biology and taxonomic classification.</title>
        <authorList>
            <person name="Goeker M."/>
        </authorList>
    </citation>
    <scope>NUCLEOTIDE SEQUENCE</scope>
    <source>
        <strain evidence="2">DSM 19569</strain>
    </source>
</reference>
<evidence type="ECO:0000313" key="2">
    <source>
        <dbReference type="EMBL" id="MDQ0547593.1"/>
    </source>
</evidence>
<dbReference type="AlphaFoldDB" id="A0AAJ1U3U7"/>
<dbReference type="Pfam" id="PF10686">
    <property type="entry name" value="YAcAr"/>
    <property type="match status" value="1"/>
</dbReference>
<accession>A0AAJ1U3U7</accession>
<evidence type="ECO:0000313" key="3">
    <source>
        <dbReference type="Proteomes" id="UP001223420"/>
    </source>
</evidence>